<dbReference type="PATRIC" id="fig|512565.3.peg.446"/>
<dbReference type="EMBL" id="AP012319">
    <property type="protein sequence ID" value="BAL85661.1"/>
    <property type="molecule type" value="Genomic_DNA"/>
</dbReference>
<proteinExistence type="predicted"/>
<dbReference type="KEGG" id="ams:AMIS_4410"/>
<dbReference type="AlphaFoldDB" id="I0GY24"/>
<dbReference type="HOGENOM" id="CLU_727501_0_0_11"/>
<protein>
    <submittedName>
        <fullName evidence="1">Uncharacterized protein</fullName>
    </submittedName>
</protein>
<organism evidence="1 2">
    <name type="scientific">Actinoplanes missouriensis (strain ATCC 14538 / DSM 43046 / CBS 188.64 / JCM 3121 / NBRC 102363 / NCIMB 12654 / NRRL B-3342 / UNCC 431)</name>
    <dbReference type="NCBI Taxonomy" id="512565"/>
    <lineage>
        <taxon>Bacteria</taxon>
        <taxon>Bacillati</taxon>
        <taxon>Actinomycetota</taxon>
        <taxon>Actinomycetes</taxon>
        <taxon>Micromonosporales</taxon>
        <taxon>Micromonosporaceae</taxon>
        <taxon>Actinoplanes</taxon>
    </lineage>
</organism>
<dbReference type="eggNOG" id="ENOG5032ZNN">
    <property type="taxonomic scope" value="Bacteria"/>
</dbReference>
<name>I0GY24_ACTM4</name>
<dbReference type="Proteomes" id="UP000007882">
    <property type="component" value="Chromosome"/>
</dbReference>
<evidence type="ECO:0000313" key="2">
    <source>
        <dbReference type="Proteomes" id="UP000007882"/>
    </source>
</evidence>
<accession>I0GY24</accession>
<dbReference type="STRING" id="512565.AMIS_4410"/>
<reference evidence="1 2" key="1">
    <citation type="submission" date="2012-02" db="EMBL/GenBank/DDBJ databases">
        <title>Complete genome sequence of Actinoplanes missouriensis 431 (= NBRC 102363).</title>
        <authorList>
            <person name="Ohnishi Y."/>
            <person name="Ishikawa J."/>
            <person name="Sekine M."/>
            <person name="Hosoyama A."/>
            <person name="Harada T."/>
            <person name="Narita H."/>
            <person name="Hata T."/>
            <person name="Konno Y."/>
            <person name="Tutikane K."/>
            <person name="Fujita N."/>
            <person name="Horinouchi S."/>
            <person name="Hayakawa M."/>
        </authorList>
    </citation>
    <scope>NUCLEOTIDE SEQUENCE [LARGE SCALE GENOMIC DNA]</scope>
    <source>
        <strain evidence="2">ATCC 14538 / DSM 43046 / CBS 188.64 / JCM 3121 / NBRC 102363 / NCIMB 12654 / NRRL B-3342 / UNCC 431</strain>
    </source>
</reference>
<gene>
    <name evidence="1" type="ordered locus">AMIS_4410</name>
</gene>
<evidence type="ECO:0000313" key="1">
    <source>
        <dbReference type="EMBL" id="BAL85661.1"/>
    </source>
</evidence>
<keyword evidence="2" id="KW-1185">Reference proteome</keyword>
<sequence length="309" mass="32467">MGAYFRTDFDEPAVPAELPMQLATGMNQALTIADQMVRGRGIVGRVTGDFGAVAVKVHGTGGPVRVTVSIGLDEVATRWWADRVRPSRTAPELPRVVAVRSQGRIRGGAVLARRQGWRGAAGAEATLSFDLAEGELNADGLLMVELGQTTPPEWAAGRLSTRPVVGLRINSIGVRAIDSVSAVTGPTGFSGCDFFVLQPGAGTVHRLTTDVVPSAPPLPLTPRNKLTKRRPARAAFKAVRAARRIVVRAKPYRPGPLAGVLAADLITGTPIAVEVAGDEIRLAAPPTGPVLLAAASPQPNLSWRVLEAK</sequence>